<evidence type="ECO:0000256" key="1">
    <source>
        <dbReference type="SAM" id="Phobius"/>
    </source>
</evidence>
<keyword evidence="1" id="KW-0812">Transmembrane</keyword>
<comment type="caution">
    <text evidence="3">The sequence shown here is derived from an EMBL/GenBank/DDBJ whole genome shotgun (WGS) entry which is preliminary data.</text>
</comment>
<dbReference type="InterPro" id="IPR051311">
    <property type="entry name" value="DedA_domain"/>
</dbReference>
<feature type="transmembrane region" description="Helical" evidence="1">
    <location>
        <begin position="107"/>
        <end position="128"/>
    </location>
</feature>
<gene>
    <name evidence="3" type="ORF">NLF92_08785</name>
</gene>
<keyword evidence="1" id="KW-0472">Membrane</keyword>
<dbReference type="Pfam" id="PF09335">
    <property type="entry name" value="VTT_dom"/>
    <property type="match status" value="1"/>
</dbReference>
<protein>
    <submittedName>
        <fullName evidence="3">VTT domain-containing protein</fullName>
    </submittedName>
</protein>
<dbReference type="InterPro" id="IPR032816">
    <property type="entry name" value="VTT_dom"/>
</dbReference>
<reference evidence="3" key="1">
    <citation type="submission" date="2022-07" db="EMBL/GenBank/DDBJ databases">
        <title>Characterization of the Novel Bacterium Alteromonas immobilis LMIT006 and Alteromonas gregis LMIT007.</title>
        <authorList>
            <person name="Lin X."/>
        </authorList>
    </citation>
    <scope>NUCLEOTIDE SEQUENCE</scope>
    <source>
        <strain evidence="3">LMIT007</strain>
    </source>
</reference>
<dbReference type="PANTHER" id="PTHR42709">
    <property type="entry name" value="ALKALINE PHOSPHATASE LIKE PROTEIN"/>
    <property type="match status" value="1"/>
</dbReference>
<proteinExistence type="predicted"/>
<dbReference type="PANTHER" id="PTHR42709:SF11">
    <property type="entry name" value="DEDA FAMILY PROTEIN"/>
    <property type="match status" value="1"/>
</dbReference>
<feature type="domain" description="VTT" evidence="2">
    <location>
        <begin position="35"/>
        <end position="153"/>
    </location>
</feature>
<dbReference type="EMBL" id="JANATA010000014">
    <property type="protein sequence ID" value="MCP3429037.1"/>
    <property type="molecule type" value="Genomic_DNA"/>
</dbReference>
<keyword evidence="4" id="KW-1185">Reference proteome</keyword>
<dbReference type="AlphaFoldDB" id="A0AA42BMV9"/>
<keyword evidence="1" id="KW-1133">Transmembrane helix</keyword>
<sequence length="193" mass="21855">MFKILGDKLQHWVHSKYLLPGVTFASFLESTIVPIPIETLLIPLSQLRRDKVWQIATVATLGCILGALLAYMIGFWVFDIFEDDIINAFGDPEIFTDIQQRMAQEGFWFIVLAGILPIPLQLAMVAAGVSAYPIGWFILAIALSRILRYFGIAWLVLLFGNQAENVLRKYKWKAILLVSLVICLIWGLQVFLN</sequence>
<feature type="transmembrane region" description="Helical" evidence="1">
    <location>
        <begin position="172"/>
        <end position="192"/>
    </location>
</feature>
<organism evidence="3 4">
    <name type="scientific">Opacimonas viscosa</name>
    <dbReference type="NCBI Taxonomy" id="2961944"/>
    <lineage>
        <taxon>Bacteria</taxon>
        <taxon>Pseudomonadati</taxon>
        <taxon>Pseudomonadota</taxon>
        <taxon>Gammaproteobacteria</taxon>
        <taxon>Alteromonadales</taxon>
        <taxon>Alteromonadaceae</taxon>
        <taxon>Opacimonas</taxon>
    </lineage>
</organism>
<evidence type="ECO:0000259" key="2">
    <source>
        <dbReference type="Pfam" id="PF09335"/>
    </source>
</evidence>
<dbReference type="RefSeq" id="WP_254100932.1">
    <property type="nucleotide sequence ID" value="NZ_JANATA010000014.1"/>
</dbReference>
<feature type="transmembrane region" description="Helical" evidence="1">
    <location>
        <begin position="17"/>
        <end position="37"/>
    </location>
</feature>
<dbReference type="GO" id="GO:0005886">
    <property type="term" value="C:plasma membrane"/>
    <property type="evidence" value="ECO:0007669"/>
    <property type="project" value="TreeGrafter"/>
</dbReference>
<accession>A0AA42BMV9</accession>
<evidence type="ECO:0000313" key="3">
    <source>
        <dbReference type="EMBL" id="MCP3429037.1"/>
    </source>
</evidence>
<name>A0AA42BMV9_9ALTE</name>
<evidence type="ECO:0000313" key="4">
    <source>
        <dbReference type="Proteomes" id="UP001165413"/>
    </source>
</evidence>
<feature type="transmembrane region" description="Helical" evidence="1">
    <location>
        <begin position="52"/>
        <end position="78"/>
    </location>
</feature>
<feature type="transmembrane region" description="Helical" evidence="1">
    <location>
        <begin position="134"/>
        <end position="160"/>
    </location>
</feature>
<dbReference type="Proteomes" id="UP001165413">
    <property type="component" value="Unassembled WGS sequence"/>
</dbReference>